<reference evidence="3" key="1">
    <citation type="journal article" date="2019" name="Int. J. Syst. Evol. Microbiol.">
        <title>The Global Catalogue of Microorganisms (GCM) 10K type strain sequencing project: providing services to taxonomists for standard genome sequencing and annotation.</title>
        <authorList>
            <consortium name="The Broad Institute Genomics Platform"/>
            <consortium name="The Broad Institute Genome Sequencing Center for Infectious Disease"/>
            <person name="Wu L."/>
            <person name="Ma J."/>
        </authorList>
    </citation>
    <scope>NUCLEOTIDE SEQUENCE [LARGE SCALE GENOMIC DNA]</scope>
    <source>
        <strain evidence="3">CCM 8653</strain>
    </source>
</reference>
<dbReference type="PANTHER" id="PTHR37305">
    <property type="entry name" value="INTEGRAL MEMBRANE PROTEIN-RELATED"/>
    <property type="match status" value="1"/>
</dbReference>
<dbReference type="Proteomes" id="UP000632535">
    <property type="component" value="Unassembled WGS sequence"/>
</dbReference>
<accession>A0ABQ2B287</accession>
<dbReference type="RefSeq" id="WP_188522454.1">
    <property type="nucleotide sequence ID" value="NZ_BMDG01000003.1"/>
</dbReference>
<dbReference type="EMBL" id="BMDG01000003">
    <property type="protein sequence ID" value="GGI05932.1"/>
    <property type="molecule type" value="Genomic_DNA"/>
</dbReference>
<feature type="transmembrane region" description="Helical" evidence="1">
    <location>
        <begin position="196"/>
        <end position="222"/>
    </location>
</feature>
<evidence type="ECO:0000256" key="1">
    <source>
        <dbReference type="SAM" id="Phobius"/>
    </source>
</evidence>
<evidence type="ECO:0000313" key="2">
    <source>
        <dbReference type="EMBL" id="GGI05932.1"/>
    </source>
</evidence>
<gene>
    <name evidence="2" type="ORF">GCM10007368_08620</name>
</gene>
<proteinExistence type="predicted"/>
<protein>
    <recommendedName>
        <fullName evidence="4">ABC-2 type transport system permease protein</fullName>
    </recommendedName>
</protein>
<feature type="transmembrane region" description="Helical" evidence="1">
    <location>
        <begin position="242"/>
        <end position="263"/>
    </location>
</feature>
<keyword evidence="3" id="KW-1185">Reference proteome</keyword>
<keyword evidence="1" id="KW-0472">Membrane</keyword>
<feature type="transmembrane region" description="Helical" evidence="1">
    <location>
        <begin position="337"/>
        <end position="356"/>
    </location>
</feature>
<keyword evidence="1" id="KW-0812">Transmembrane</keyword>
<organism evidence="2 3">
    <name type="scientific">Isoptericola cucumis</name>
    <dbReference type="NCBI Taxonomy" id="1776856"/>
    <lineage>
        <taxon>Bacteria</taxon>
        <taxon>Bacillati</taxon>
        <taxon>Actinomycetota</taxon>
        <taxon>Actinomycetes</taxon>
        <taxon>Micrococcales</taxon>
        <taxon>Promicromonosporaceae</taxon>
        <taxon>Isoptericola</taxon>
    </lineage>
</organism>
<evidence type="ECO:0000313" key="3">
    <source>
        <dbReference type="Proteomes" id="UP000632535"/>
    </source>
</evidence>
<dbReference type="PANTHER" id="PTHR37305:SF1">
    <property type="entry name" value="MEMBRANE PROTEIN"/>
    <property type="match status" value="1"/>
</dbReference>
<evidence type="ECO:0008006" key="4">
    <source>
        <dbReference type="Google" id="ProtNLM"/>
    </source>
</evidence>
<comment type="caution">
    <text evidence="2">The sequence shown here is derived from an EMBL/GenBank/DDBJ whole genome shotgun (WGS) entry which is preliminary data.</text>
</comment>
<keyword evidence="1" id="KW-1133">Transmembrane helix</keyword>
<feature type="transmembrane region" description="Helical" evidence="1">
    <location>
        <begin position="270"/>
        <end position="288"/>
    </location>
</feature>
<dbReference type="Pfam" id="PF12679">
    <property type="entry name" value="ABC2_membrane_2"/>
    <property type="match status" value="1"/>
</dbReference>
<name>A0ABQ2B287_9MICO</name>
<sequence>MMRLLRVELRRLWARRVTRWACVGILVLAALSTVVAYGTARPPSPQEVAAAEGAYAAELEVWEAEGAEQVADCEASAEAEGATPQEWGCTDMEPRLDWYLPPSQTFVADAGQDPAVFGSESVNTDDPATAAAVQEVRGSVWNGWAGLSSLDDLAMLLLMGALVVGVSFVTAEVNSGSLGMWLTFEPRRQRVYWSKATAAAIGTAPLVVAGFALLVASSYAAFASFGTLGDVTGAVWAEVAAFTGRLVLAGAALAAIGVALGVLFKHAAAAVGVVAVVAWASLAFGYAFGELQRWLPTTALTAWLQGGSVFTVENCTPAADGVFECVPVDHVVTTAQGGLLLLAATVVLTGAAMLVFRWRDVS</sequence>
<feature type="transmembrane region" description="Helical" evidence="1">
    <location>
        <begin position="153"/>
        <end position="175"/>
    </location>
</feature>